<name>A0A5J4QV33_9EUKA</name>
<dbReference type="EMBL" id="SNRW01044230">
    <property type="protein sequence ID" value="KAA6325024.1"/>
    <property type="molecule type" value="Genomic_DNA"/>
</dbReference>
<evidence type="ECO:0000313" key="2">
    <source>
        <dbReference type="Proteomes" id="UP000324800"/>
    </source>
</evidence>
<dbReference type="AlphaFoldDB" id="A0A5J4QV33"/>
<reference evidence="1 2" key="1">
    <citation type="submission" date="2019-03" db="EMBL/GenBank/DDBJ databases">
        <title>Single cell metagenomics reveals metabolic interactions within the superorganism composed of flagellate Streblomastix strix and complex community of Bacteroidetes bacteria on its surface.</title>
        <authorList>
            <person name="Treitli S.C."/>
            <person name="Kolisko M."/>
            <person name="Husnik F."/>
            <person name="Keeling P."/>
            <person name="Hampl V."/>
        </authorList>
    </citation>
    <scope>NUCLEOTIDE SEQUENCE [LARGE SCALE GENOMIC DNA]</scope>
    <source>
        <strain evidence="1">ST1C</strain>
    </source>
</reference>
<organism evidence="1 2">
    <name type="scientific">Streblomastix strix</name>
    <dbReference type="NCBI Taxonomy" id="222440"/>
    <lineage>
        <taxon>Eukaryota</taxon>
        <taxon>Metamonada</taxon>
        <taxon>Preaxostyla</taxon>
        <taxon>Oxymonadida</taxon>
        <taxon>Streblomastigidae</taxon>
        <taxon>Streblomastix</taxon>
    </lineage>
</organism>
<feature type="non-terminal residue" evidence="1">
    <location>
        <position position="1"/>
    </location>
</feature>
<accession>A0A5J4QV33</accession>
<proteinExistence type="predicted"/>
<sequence length="91" mass="10356">NEGELIKALMTMLQQKLQDRCSLEDEVLQPIILETVQHIVNVVEFPGFTPFIGQILQRSITIMREQIELEAIDLAKIQRDEIVGGRNKGIV</sequence>
<comment type="caution">
    <text evidence="1">The sequence shown here is derived from an EMBL/GenBank/DDBJ whole genome shotgun (WGS) entry which is preliminary data.</text>
</comment>
<dbReference type="Proteomes" id="UP000324800">
    <property type="component" value="Unassembled WGS sequence"/>
</dbReference>
<gene>
    <name evidence="1" type="ORF">EZS28_054119</name>
</gene>
<protein>
    <submittedName>
        <fullName evidence="1">Uncharacterized protein</fullName>
    </submittedName>
</protein>
<evidence type="ECO:0000313" key="1">
    <source>
        <dbReference type="EMBL" id="KAA6325024.1"/>
    </source>
</evidence>